<dbReference type="SMART" id="SM00552">
    <property type="entry name" value="ADEAMc"/>
    <property type="match status" value="1"/>
</dbReference>
<accession>A0A1D1XTN6</accession>
<dbReference type="Pfam" id="PF02137">
    <property type="entry name" value="A_deamin"/>
    <property type="match status" value="1"/>
</dbReference>
<organism evidence="2">
    <name type="scientific">Anthurium amnicola</name>
    <dbReference type="NCBI Taxonomy" id="1678845"/>
    <lineage>
        <taxon>Eukaryota</taxon>
        <taxon>Viridiplantae</taxon>
        <taxon>Streptophyta</taxon>
        <taxon>Embryophyta</taxon>
        <taxon>Tracheophyta</taxon>
        <taxon>Spermatophyta</taxon>
        <taxon>Magnoliopsida</taxon>
        <taxon>Liliopsida</taxon>
        <taxon>Araceae</taxon>
        <taxon>Pothoideae</taxon>
        <taxon>Potheae</taxon>
        <taxon>Anthurium</taxon>
    </lineage>
</organism>
<dbReference type="InterPro" id="IPR002466">
    <property type="entry name" value="A_deamin"/>
</dbReference>
<sequence length="240" mass="26637">NGGVSGDGAASDSFFCLDAAALAEGREKYSMRPGWEVHLYITQLPCGISFTTSSTLQSRTFLESHFSQAKEASTRSSSEDYLPFFGTVQKKPGRGDTTLSMSCSDKIMRWNVVGVQGALLSHILQPVYLSSITIGRSYDASQEVQFETPLRRVLIDRILLLSNKLSCPFQVNKGMFIEAPTPPKEFQQSSNDLPTLKCGRQLFELFISIRQKLHGPQANETSYREMKVIFVLQMVACGDT</sequence>
<dbReference type="GO" id="GO:0003725">
    <property type="term" value="F:double-stranded RNA binding"/>
    <property type="evidence" value="ECO:0007669"/>
    <property type="project" value="TreeGrafter"/>
</dbReference>
<dbReference type="PANTHER" id="PTHR10910">
    <property type="entry name" value="EUKARYOTE SPECIFIC DSRNA BINDING PROTEIN"/>
    <property type="match status" value="1"/>
</dbReference>
<evidence type="ECO:0000313" key="2">
    <source>
        <dbReference type="EMBL" id="JAT45733.1"/>
    </source>
</evidence>
<dbReference type="PANTHER" id="PTHR10910:SF62">
    <property type="entry name" value="AT07585P-RELATED"/>
    <property type="match status" value="1"/>
</dbReference>
<dbReference type="EMBL" id="GDJX01022203">
    <property type="protein sequence ID" value="JAT45733.1"/>
    <property type="molecule type" value="Transcribed_RNA"/>
</dbReference>
<protein>
    <submittedName>
        <fullName evidence="2">tRNA-specific adenosine deaminase 1</fullName>
    </submittedName>
</protein>
<dbReference type="GO" id="GO:0005730">
    <property type="term" value="C:nucleolus"/>
    <property type="evidence" value="ECO:0007669"/>
    <property type="project" value="TreeGrafter"/>
</dbReference>
<dbReference type="GO" id="GO:0005737">
    <property type="term" value="C:cytoplasm"/>
    <property type="evidence" value="ECO:0007669"/>
    <property type="project" value="TreeGrafter"/>
</dbReference>
<proteinExistence type="predicted"/>
<dbReference type="GO" id="GO:0003726">
    <property type="term" value="F:double-stranded RNA adenosine deaminase activity"/>
    <property type="evidence" value="ECO:0007669"/>
    <property type="project" value="TreeGrafter"/>
</dbReference>
<dbReference type="PROSITE" id="PS50141">
    <property type="entry name" value="A_DEAMIN_EDITASE"/>
    <property type="match status" value="1"/>
</dbReference>
<name>A0A1D1XTN6_9ARAE</name>
<gene>
    <name evidence="2" type="primary">adat1_10</name>
    <name evidence="2" type="ORF">g.73736</name>
</gene>
<dbReference type="GO" id="GO:0006396">
    <property type="term" value="P:RNA processing"/>
    <property type="evidence" value="ECO:0007669"/>
    <property type="project" value="InterPro"/>
</dbReference>
<feature type="non-terminal residue" evidence="2">
    <location>
        <position position="240"/>
    </location>
</feature>
<dbReference type="GO" id="GO:0006382">
    <property type="term" value="P:adenosine to inosine editing"/>
    <property type="evidence" value="ECO:0007669"/>
    <property type="project" value="TreeGrafter"/>
</dbReference>
<dbReference type="GO" id="GO:0008251">
    <property type="term" value="F:tRNA-specific adenosine deaminase activity"/>
    <property type="evidence" value="ECO:0007669"/>
    <property type="project" value="TreeGrafter"/>
</dbReference>
<dbReference type="AlphaFoldDB" id="A0A1D1XTN6"/>
<feature type="non-terminal residue" evidence="2">
    <location>
        <position position="1"/>
    </location>
</feature>
<evidence type="ECO:0000259" key="1">
    <source>
        <dbReference type="PROSITE" id="PS50141"/>
    </source>
</evidence>
<feature type="domain" description="A to I editase" evidence="1">
    <location>
        <begin position="23"/>
        <end position="173"/>
    </location>
</feature>
<reference evidence="2" key="1">
    <citation type="submission" date="2015-07" db="EMBL/GenBank/DDBJ databases">
        <title>Transcriptome Assembly of Anthurium amnicola.</title>
        <authorList>
            <person name="Suzuki J."/>
        </authorList>
    </citation>
    <scope>NUCLEOTIDE SEQUENCE</scope>
</reference>